<dbReference type="InterPro" id="IPR041698">
    <property type="entry name" value="Methyltransf_25"/>
</dbReference>
<dbReference type="GO" id="GO:0008168">
    <property type="term" value="F:methyltransferase activity"/>
    <property type="evidence" value="ECO:0007669"/>
    <property type="project" value="UniProtKB-KW"/>
</dbReference>
<dbReference type="AlphaFoldDB" id="A0A7X3LTQ6"/>
<comment type="caution">
    <text evidence="2">The sequence shown here is derived from an EMBL/GenBank/DDBJ whole genome shotgun (WGS) entry which is preliminary data.</text>
</comment>
<dbReference type="CDD" id="cd02440">
    <property type="entry name" value="AdoMet_MTases"/>
    <property type="match status" value="1"/>
</dbReference>
<dbReference type="InterPro" id="IPR029063">
    <property type="entry name" value="SAM-dependent_MTases_sf"/>
</dbReference>
<dbReference type="EMBL" id="WUMV01000003">
    <property type="protein sequence ID" value="MXN64870.1"/>
    <property type="molecule type" value="Genomic_DNA"/>
</dbReference>
<dbReference type="Gene3D" id="3.40.50.150">
    <property type="entry name" value="Vaccinia Virus protein VP39"/>
    <property type="match status" value="1"/>
</dbReference>
<dbReference type="PANTHER" id="PTHR42912">
    <property type="entry name" value="METHYLTRANSFERASE"/>
    <property type="match status" value="1"/>
</dbReference>
<sequence length="276" mass="31293">MKTLANAVAHKIQADFQTPPMTDLTARAFMSARVASKLARERLSPPEAVIFERYRQAYENRRVLDLGVGSGRTTGPLVNYARDYLGTDISPQMLAHAMKRHPSARFMVSDLRELGQLDEPPFDFILIAYNTIDVLTHDDRISFLRAVRDRLCPGGRFVFSTHNRAWTKAGMPPQLPRKTSRVGWPRYGWRFLKAMRALNNHHRLAQFQRSEDDYAIVTGSIHRSGLVYCIDREAQERQLASSGFKVESAYAIDGRELHAGDLAPDSYNLHFVCSVA</sequence>
<keyword evidence="3" id="KW-1185">Reference proteome</keyword>
<evidence type="ECO:0000313" key="2">
    <source>
        <dbReference type="EMBL" id="MXN64870.1"/>
    </source>
</evidence>
<keyword evidence="2" id="KW-0808">Transferase</keyword>
<dbReference type="GO" id="GO:0032259">
    <property type="term" value="P:methylation"/>
    <property type="evidence" value="ECO:0007669"/>
    <property type="project" value="UniProtKB-KW"/>
</dbReference>
<name>A0A7X3LTQ6_9HYPH</name>
<dbReference type="PANTHER" id="PTHR42912:SF93">
    <property type="entry name" value="N6-ADENOSINE-METHYLTRANSFERASE TMT1A"/>
    <property type="match status" value="1"/>
</dbReference>
<dbReference type="RefSeq" id="WP_160775111.1">
    <property type="nucleotide sequence ID" value="NZ_WUMV01000003.1"/>
</dbReference>
<organism evidence="2 3">
    <name type="scientific">Stappia sediminis</name>
    <dbReference type="NCBI Taxonomy" id="2692190"/>
    <lineage>
        <taxon>Bacteria</taxon>
        <taxon>Pseudomonadati</taxon>
        <taxon>Pseudomonadota</taxon>
        <taxon>Alphaproteobacteria</taxon>
        <taxon>Hyphomicrobiales</taxon>
        <taxon>Stappiaceae</taxon>
        <taxon>Stappia</taxon>
    </lineage>
</organism>
<gene>
    <name evidence="2" type="ORF">GR183_08115</name>
</gene>
<evidence type="ECO:0000313" key="3">
    <source>
        <dbReference type="Proteomes" id="UP000433101"/>
    </source>
</evidence>
<protein>
    <submittedName>
        <fullName evidence="2">Methyltransferase domain-containing protein</fullName>
    </submittedName>
</protein>
<reference evidence="2 3" key="1">
    <citation type="submission" date="2019-12" db="EMBL/GenBank/DDBJ databases">
        <authorList>
            <person name="Li M."/>
        </authorList>
    </citation>
    <scope>NUCLEOTIDE SEQUENCE [LARGE SCALE GENOMIC DNA]</scope>
    <source>
        <strain evidence="2 3">GBMRC 2046</strain>
    </source>
</reference>
<dbReference type="Proteomes" id="UP000433101">
    <property type="component" value="Unassembled WGS sequence"/>
</dbReference>
<keyword evidence="2" id="KW-0489">Methyltransferase</keyword>
<dbReference type="SUPFAM" id="SSF53335">
    <property type="entry name" value="S-adenosyl-L-methionine-dependent methyltransferases"/>
    <property type="match status" value="1"/>
</dbReference>
<dbReference type="Pfam" id="PF13649">
    <property type="entry name" value="Methyltransf_25"/>
    <property type="match status" value="1"/>
</dbReference>
<evidence type="ECO:0000259" key="1">
    <source>
        <dbReference type="Pfam" id="PF13649"/>
    </source>
</evidence>
<accession>A0A7X3LTQ6</accession>
<dbReference type="InterPro" id="IPR050508">
    <property type="entry name" value="Methyltransf_Superfamily"/>
</dbReference>
<proteinExistence type="predicted"/>
<feature type="domain" description="Methyltransferase" evidence="1">
    <location>
        <begin position="63"/>
        <end position="155"/>
    </location>
</feature>